<dbReference type="KEGG" id="aqu:105312582"/>
<dbReference type="AlphaFoldDB" id="A0AAN0J324"/>
<dbReference type="InterPro" id="IPR051023">
    <property type="entry name" value="PP2A_Regulatory_Subunit_A"/>
</dbReference>
<evidence type="ECO:0000256" key="3">
    <source>
        <dbReference type="SAM" id="MobiDB-lite"/>
    </source>
</evidence>
<dbReference type="InterPro" id="IPR016024">
    <property type="entry name" value="ARM-type_fold"/>
</dbReference>
<reference evidence="4" key="2">
    <citation type="submission" date="2024-06" db="UniProtKB">
        <authorList>
            <consortium name="EnsemblMetazoa"/>
        </authorList>
    </citation>
    <scope>IDENTIFICATION</scope>
</reference>
<name>A0AAN0J324_AMPQE</name>
<dbReference type="RefSeq" id="XP_019851405.1">
    <property type="nucleotide sequence ID" value="XM_019995846.1"/>
</dbReference>
<dbReference type="InterPro" id="IPR011989">
    <property type="entry name" value="ARM-like"/>
</dbReference>
<dbReference type="GO" id="GO:0005737">
    <property type="term" value="C:cytoplasm"/>
    <property type="evidence" value="ECO:0007669"/>
    <property type="project" value="TreeGrafter"/>
</dbReference>
<feature type="region of interest" description="Disordered" evidence="3">
    <location>
        <begin position="15"/>
        <end position="44"/>
    </location>
</feature>
<evidence type="ECO:0000313" key="4">
    <source>
        <dbReference type="EnsemblMetazoa" id="XP_019851405.1"/>
    </source>
</evidence>
<reference evidence="5" key="1">
    <citation type="journal article" date="2010" name="Nature">
        <title>The Amphimedon queenslandica genome and the evolution of animal complexity.</title>
        <authorList>
            <person name="Srivastava M."/>
            <person name="Simakov O."/>
            <person name="Chapman J."/>
            <person name="Fahey B."/>
            <person name="Gauthier M.E."/>
            <person name="Mitros T."/>
            <person name="Richards G.S."/>
            <person name="Conaco C."/>
            <person name="Dacre M."/>
            <person name="Hellsten U."/>
            <person name="Larroux C."/>
            <person name="Putnam N.H."/>
            <person name="Stanke M."/>
            <person name="Adamska M."/>
            <person name="Darling A."/>
            <person name="Degnan S.M."/>
            <person name="Oakley T.H."/>
            <person name="Plachetzki D.C."/>
            <person name="Zhai Y."/>
            <person name="Adamski M."/>
            <person name="Calcino A."/>
            <person name="Cummins S.F."/>
            <person name="Goodstein D.M."/>
            <person name="Harris C."/>
            <person name="Jackson D.J."/>
            <person name="Leys S.P."/>
            <person name="Shu S."/>
            <person name="Woodcroft B.J."/>
            <person name="Vervoort M."/>
            <person name="Kosik K.S."/>
            <person name="Manning G."/>
            <person name="Degnan B.M."/>
            <person name="Rokhsar D.S."/>
        </authorList>
    </citation>
    <scope>NUCLEOTIDE SEQUENCE [LARGE SCALE GENOMIC DNA]</scope>
</reference>
<keyword evidence="5" id="KW-1185">Reference proteome</keyword>
<keyword evidence="1" id="KW-0677">Repeat</keyword>
<dbReference type="PANTHER" id="PTHR10648">
    <property type="entry name" value="SERINE/THREONINE-PROTEIN PHOSPHATASE PP2A 65 KDA REGULATORY SUBUNIT"/>
    <property type="match status" value="1"/>
</dbReference>
<evidence type="ECO:0008006" key="6">
    <source>
        <dbReference type="Google" id="ProtNLM"/>
    </source>
</evidence>
<dbReference type="PANTHER" id="PTHR10648:SF1">
    <property type="entry name" value="SERINE_THREONINE-PROTEIN PHOSPHATASE 4 REGULATORY SUBUNIT 1"/>
    <property type="match status" value="1"/>
</dbReference>
<dbReference type="InterPro" id="IPR021133">
    <property type="entry name" value="HEAT_type_2"/>
</dbReference>
<feature type="repeat" description="HEAT" evidence="2">
    <location>
        <begin position="455"/>
        <end position="493"/>
    </location>
</feature>
<organism evidence="4 5">
    <name type="scientific">Amphimedon queenslandica</name>
    <name type="common">Sponge</name>
    <dbReference type="NCBI Taxonomy" id="400682"/>
    <lineage>
        <taxon>Eukaryota</taxon>
        <taxon>Metazoa</taxon>
        <taxon>Porifera</taxon>
        <taxon>Demospongiae</taxon>
        <taxon>Heteroscleromorpha</taxon>
        <taxon>Haplosclerida</taxon>
        <taxon>Niphatidae</taxon>
        <taxon>Amphimedon</taxon>
    </lineage>
</organism>
<dbReference type="GO" id="GO:0019888">
    <property type="term" value="F:protein phosphatase regulator activity"/>
    <property type="evidence" value="ECO:0007669"/>
    <property type="project" value="TreeGrafter"/>
</dbReference>
<evidence type="ECO:0000256" key="2">
    <source>
        <dbReference type="PROSITE-ProRule" id="PRU00103"/>
    </source>
</evidence>
<evidence type="ECO:0000313" key="5">
    <source>
        <dbReference type="Proteomes" id="UP000007879"/>
    </source>
</evidence>
<evidence type="ECO:0000256" key="1">
    <source>
        <dbReference type="ARBA" id="ARBA00022737"/>
    </source>
</evidence>
<protein>
    <recommendedName>
        <fullName evidence="6">Serine/threonine-protein phosphatase 4 regulatory subunit 1</fullName>
    </recommendedName>
</protein>
<accession>A0AAN0J324</accession>
<dbReference type="EnsemblMetazoa" id="XM_019995846.1">
    <property type="protein sequence ID" value="XP_019851405.1"/>
    <property type="gene ID" value="LOC105312582"/>
</dbReference>
<dbReference type="SUPFAM" id="SSF48371">
    <property type="entry name" value="ARM repeat"/>
    <property type="match status" value="1"/>
</dbReference>
<dbReference type="PROSITE" id="PS50077">
    <property type="entry name" value="HEAT_REPEAT"/>
    <property type="match status" value="1"/>
</dbReference>
<sequence length="557" mass="62653">MAGLRLDLGRVDKDLISNDSDSEQNLGVEPHEMDPLGDSYSPDDQLNPLEKLEKYFQSEEAMEREIAVRSMVEAAHFVDSYSDYEIILEIVCAMASDHEPMIRIGVLGTVMNLIERNSQFRDAPNIETTFSQENEDRIYEIPVKMLNDFNQQVRRISHNTIVMLLEDPKSSTNSLVSQLCPMVRKCLGKEETYDLRMDTVMLIGRVASFLGQEICVSEFVPQLPALASDAMFHVRKSFAICCKDLCSVIGPASTEEVIVSIFYRVYMYKYIWFVHEYCQLEKPPSKNHANILYCISKSEGGVASGDGGVANEFTSKLKLIESPIGSVPNGFPTVRVFIQSANGQIHEEQTMTGGSGGGTYGCHSNSTPFNRMDVTSQSTAMDMTTVFDNNTTINNEPYFTAGLEQEIVPDELIEMYLGMVDLNKTQSVDVDLPLYCAFSFPAVLQTLGPNHWSLLKPTFDILSTDMQWKIRRVLAHSIHEIAQMLGSNRTVSDLLSVVNEYTTKDLDDVKTGVLAHLSEFFEMLPSDVRKENFPSILNGILDTENEKNWRYRDSLAE</sequence>
<proteinExistence type="predicted"/>
<dbReference type="GeneID" id="105312582"/>
<dbReference type="Proteomes" id="UP000007879">
    <property type="component" value="Unassembled WGS sequence"/>
</dbReference>
<dbReference type="Gene3D" id="1.25.10.10">
    <property type="entry name" value="Leucine-rich Repeat Variant"/>
    <property type="match status" value="2"/>
</dbReference>